<dbReference type="Pfam" id="PF09508">
    <property type="entry name" value="Lact_bio_phlase"/>
    <property type="match status" value="1"/>
</dbReference>
<dbReference type="Gene3D" id="3.40.50.880">
    <property type="match status" value="1"/>
</dbReference>
<dbReference type="Gene3D" id="3.20.20.80">
    <property type="entry name" value="Glycosidases"/>
    <property type="match status" value="1"/>
</dbReference>
<dbReference type="InterPro" id="IPR012711">
    <property type="entry name" value="Lacto-N-biose_phosphorylase"/>
</dbReference>
<evidence type="ECO:0000313" key="4">
    <source>
        <dbReference type="EMBL" id="HIZ03978.1"/>
    </source>
</evidence>
<evidence type="ECO:0000259" key="3">
    <source>
        <dbReference type="Pfam" id="PF17386"/>
    </source>
</evidence>
<dbReference type="InterPro" id="IPR035080">
    <property type="entry name" value="Lact_bio_phlase-like_N"/>
</dbReference>
<organism evidence="4 5">
    <name type="scientific">Candidatus Borkfalkia avistercoris</name>
    <dbReference type="NCBI Taxonomy" id="2838504"/>
    <lineage>
        <taxon>Bacteria</taxon>
        <taxon>Bacillati</taxon>
        <taxon>Bacillota</taxon>
        <taxon>Clostridia</taxon>
        <taxon>Christensenellales</taxon>
        <taxon>Christensenellaceae</taxon>
        <taxon>Candidatus Borkfalkia</taxon>
    </lineage>
</organism>
<dbReference type="Pfam" id="PF17385">
    <property type="entry name" value="LBP_M"/>
    <property type="match status" value="1"/>
</dbReference>
<dbReference type="GO" id="GO:0004645">
    <property type="term" value="F:1,4-alpha-oligoglucan phosphorylase activity"/>
    <property type="evidence" value="ECO:0007669"/>
    <property type="project" value="InterPro"/>
</dbReference>
<reference evidence="4" key="1">
    <citation type="journal article" date="2021" name="PeerJ">
        <title>Extensive microbial diversity within the chicken gut microbiome revealed by metagenomics and culture.</title>
        <authorList>
            <person name="Gilroy R."/>
            <person name="Ravi A."/>
            <person name="Getino M."/>
            <person name="Pursley I."/>
            <person name="Horton D.L."/>
            <person name="Alikhan N.F."/>
            <person name="Baker D."/>
            <person name="Gharbi K."/>
            <person name="Hall N."/>
            <person name="Watson M."/>
            <person name="Adriaenssens E.M."/>
            <person name="Foster-Nyarko E."/>
            <person name="Jarju S."/>
            <person name="Secka A."/>
            <person name="Antonio M."/>
            <person name="Oren A."/>
            <person name="Chaudhuri R.R."/>
            <person name="La Ragione R."/>
            <person name="Hildebrand F."/>
            <person name="Pallen M.J."/>
        </authorList>
    </citation>
    <scope>NUCLEOTIDE SEQUENCE</scope>
    <source>
        <strain evidence="4">CHK187-5294</strain>
    </source>
</reference>
<dbReference type="Gene3D" id="2.60.40.10">
    <property type="entry name" value="Immunoglobulins"/>
    <property type="match status" value="1"/>
</dbReference>
<dbReference type="InterPro" id="IPR035363">
    <property type="entry name" value="LBP_M"/>
</dbReference>
<dbReference type="EC" id="2.4.1.211" evidence="4"/>
<evidence type="ECO:0000259" key="2">
    <source>
        <dbReference type="Pfam" id="PF17385"/>
    </source>
</evidence>
<keyword evidence="4" id="KW-0808">Transferase</keyword>
<keyword evidence="4" id="KW-0328">Glycosyltransferase</keyword>
<dbReference type="InterPro" id="IPR013780">
    <property type="entry name" value="Glyco_hydro_b"/>
</dbReference>
<dbReference type="Gene3D" id="2.60.40.1180">
    <property type="entry name" value="Golgi alpha-mannosidase II"/>
    <property type="match status" value="1"/>
</dbReference>
<feature type="domain" description="Lacto-N-biose phosphorylase C-terminal" evidence="3">
    <location>
        <begin position="672"/>
        <end position="723"/>
    </location>
</feature>
<feature type="domain" description="Lacto-N-biose phosphorylase central" evidence="2">
    <location>
        <begin position="439"/>
        <end position="666"/>
    </location>
</feature>
<dbReference type="NCBIfam" id="TIGR02336">
    <property type="entry name" value="1,3-beta-galactosyl-N-acetylhexosamine phosphorylase"/>
    <property type="match status" value="1"/>
</dbReference>
<protein>
    <submittedName>
        <fullName evidence="4">1,3-beta-galactosyl-N-acetylhexosamine phosphorylase</fullName>
        <ecNumber evidence="4">2.4.1.211</ecNumber>
    </submittedName>
</protein>
<evidence type="ECO:0000313" key="5">
    <source>
        <dbReference type="Proteomes" id="UP000824132"/>
    </source>
</evidence>
<dbReference type="EMBL" id="DXCL01000041">
    <property type="protein sequence ID" value="HIZ03978.1"/>
    <property type="molecule type" value="Genomic_DNA"/>
</dbReference>
<dbReference type="InterPro" id="IPR035356">
    <property type="entry name" value="LBP_C"/>
</dbReference>
<reference evidence="4" key="2">
    <citation type="submission" date="2021-04" db="EMBL/GenBank/DDBJ databases">
        <authorList>
            <person name="Gilroy R."/>
        </authorList>
    </citation>
    <scope>NUCLEOTIDE SEQUENCE</scope>
    <source>
        <strain evidence="4">CHK187-5294</strain>
    </source>
</reference>
<accession>A0A9D2IEF4</accession>
<dbReference type="Pfam" id="PF17386">
    <property type="entry name" value="LBP_C"/>
    <property type="match status" value="1"/>
</dbReference>
<sequence length="723" mass="82338">MERKGRVTIPTDAGYEAETKEIALKWGADAVRDCDGTKLPENAGELAEKVYETYFVTRGDVAWAKSHPEELQHFFLMSERKTARSEKLAIFPAEGYYAEQVKPDYSAESLRYWQVYDRTAGKEHKLWHVSAEEGCVYIEGAKPYHEYTVSFLAHNVWDSTQMYNYITNGWETDKHSPYDPRYPKTAEHIKAQLKSWLETHPQVNVVRFTTFLYHFFLVFNGSGKEKIVDWFGYNATVSPRALEGFEKEYGYALTAEDFIDEGYYNSPHRVPKKAFSDYMDYTMRYVAKTVKELVEIVHAYGREAMMFLGDSWIGTEPYGKYFTELGLDAVVGSVGGGVTVRMLSDMPGLRYTEGRMLPYFFPDTFYEGNESKAVAELNGNWLTARRAMMRNPIDRIGFGGYLSLAAKFPKFVERAGEVCDEFRSIYENAKGKKPHNAVKLAVLNSWGRLRSWQCYMTAHELWYQQTYSYQGLTEALSGMPAEVRFINFEDVKAGALEEVDAVLNAGDAYTAWSGGENWLDEAVQEKVRGFVARGGGFIGVGEPTACAKNGRYFQLADVLGVDEERGLSLNTDKYNVTAMGEHFIFAETPEPDYGEDKKNIYALEGAQVLKMAYSARCNRKVNVGEVKAAVNEYGEGRSFYVTGLPYTLENARLLYRALLWVTKKEEHARRAYSENPNVDCHFYEESGKYALVNNAESEQETVFYDMNGNAKKISLAPMQILWL</sequence>
<dbReference type="SUPFAM" id="SSF52317">
    <property type="entry name" value="Class I glutamine amidotransferase-like"/>
    <property type="match status" value="1"/>
</dbReference>
<dbReference type="GO" id="GO:0050500">
    <property type="term" value="F:1,3-beta-galactosyl-N-acetylhexosamine phosphorylase activity"/>
    <property type="evidence" value="ECO:0007669"/>
    <property type="project" value="UniProtKB-EC"/>
</dbReference>
<comment type="caution">
    <text evidence="4">The sequence shown here is derived from an EMBL/GenBank/DDBJ whole genome shotgun (WGS) entry which is preliminary data.</text>
</comment>
<dbReference type="InterPro" id="IPR013783">
    <property type="entry name" value="Ig-like_fold"/>
</dbReference>
<dbReference type="Proteomes" id="UP000824132">
    <property type="component" value="Unassembled WGS sequence"/>
</dbReference>
<evidence type="ECO:0000259" key="1">
    <source>
        <dbReference type="Pfam" id="PF09508"/>
    </source>
</evidence>
<dbReference type="AlphaFoldDB" id="A0A9D2IEF4"/>
<dbReference type="InterPro" id="IPR029062">
    <property type="entry name" value="Class_I_gatase-like"/>
</dbReference>
<feature type="domain" description="Lacto-N-biose phosphorylase-like N-terminal TIM barrel" evidence="1">
    <location>
        <begin position="5"/>
        <end position="436"/>
    </location>
</feature>
<gene>
    <name evidence="4" type="primary">gnpA</name>
    <name evidence="4" type="ORF">H9727_06805</name>
</gene>
<name>A0A9D2IEF4_9FIRM</name>
<proteinExistence type="predicted"/>